<proteinExistence type="predicted"/>
<accession>A0AC34GCW3</accession>
<dbReference type="Proteomes" id="UP000887579">
    <property type="component" value="Unplaced"/>
</dbReference>
<dbReference type="WBParaSite" id="ES5_v2.g27297.t1">
    <property type="protein sequence ID" value="ES5_v2.g27297.t1"/>
    <property type="gene ID" value="ES5_v2.g27297"/>
</dbReference>
<reference evidence="2" key="1">
    <citation type="submission" date="2022-11" db="UniProtKB">
        <authorList>
            <consortium name="WormBaseParasite"/>
        </authorList>
    </citation>
    <scope>IDENTIFICATION</scope>
</reference>
<sequence length="93" mass="10868">MTNRHVIPYNAYLLLKYQCHANLEFVGSQKLLVKSVHLPKKNPVVIPEELDPAEITEASISRMEKTMLTEFFTLCENDSEARKYTYDEIGYHY</sequence>
<organism evidence="1 2">
    <name type="scientific">Panagrolaimus sp. ES5</name>
    <dbReference type="NCBI Taxonomy" id="591445"/>
    <lineage>
        <taxon>Eukaryota</taxon>
        <taxon>Metazoa</taxon>
        <taxon>Ecdysozoa</taxon>
        <taxon>Nematoda</taxon>
        <taxon>Chromadorea</taxon>
        <taxon>Rhabditida</taxon>
        <taxon>Tylenchina</taxon>
        <taxon>Panagrolaimomorpha</taxon>
        <taxon>Panagrolaimoidea</taxon>
        <taxon>Panagrolaimidae</taxon>
        <taxon>Panagrolaimus</taxon>
    </lineage>
</organism>
<name>A0AC34GCW3_9BILA</name>
<protein>
    <submittedName>
        <fullName evidence="2">Uncharacterized protein</fullName>
    </submittedName>
</protein>
<evidence type="ECO:0000313" key="2">
    <source>
        <dbReference type="WBParaSite" id="ES5_v2.g27297.t1"/>
    </source>
</evidence>
<evidence type="ECO:0000313" key="1">
    <source>
        <dbReference type="Proteomes" id="UP000887579"/>
    </source>
</evidence>